<evidence type="ECO:0000313" key="3">
    <source>
        <dbReference type="Proteomes" id="UP000306317"/>
    </source>
</evidence>
<sequence>MTPICSNDDPNEGYEISDPAELVKHPVVSVLMLAYNHGSYLAQAIDGVLAQQAEMPIELLIGEDCSTDNTRDIALRYQRAHPGVIRVFTAERNVGSTLNHRRILLAARGEFIAYLDGDDSWLPGKLLRQVKYLREHSGCAAVFANALTVDKDNREIGIFNDVRNEQFDLGALLRRGNFLNNSSVVYRASARAALLEIEAPAIDYRGHLLLAREGFLAQLSEPMVIYRIGSTGSMVTHGNNRVRQLYWEAIMSVPRNLVTDDDLACGIAGRFQGPRAT</sequence>
<dbReference type="Pfam" id="PF00535">
    <property type="entry name" value="Glycos_transf_2"/>
    <property type="match status" value="1"/>
</dbReference>
<dbReference type="OrthoDB" id="9801954at2"/>
<evidence type="ECO:0000313" key="2">
    <source>
        <dbReference type="EMBL" id="THD06086.1"/>
    </source>
</evidence>
<proteinExistence type="predicted"/>
<dbReference type="SUPFAM" id="SSF53448">
    <property type="entry name" value="Nucleotide-diphospho-sugar transferases"/>
    <property type="match status" value="1"/>
</dbReference>
<dbReference type="PANTHER" id="PTHR22916">
    <property type="entry name" value="GLYCOSYLTRANSFERASE"/>
    <property type="match status" value="1"/>
</dbReference>
<comment type="caution">
    <text evidence="2">The sequence shown here is derived from an EMBL/GenBank/DDBJ whole genome shotgun (WGS) entry which is preliminary data.</text>
</comment>
<dbReference type="Proteomes" id="UP000306317">
    <property type="component" value="Unassembled WGS sequence"/>
</dbReference>
<dbReference type="PANTHER" id="PTHR22916:SF3">
    <property type="entry name" value="UDP-GLCNAC:BETAGAL BETA-1,3-N-ACETYLGLUCOSAMINYLTRANSFERASE-LIKE PROTEIN 1"/>
    <property type="match status" value="1"/>
</dbReference>
<reference evidence="2 3" key="1">
    <citation type="submission" date="2017-02" db="EMBL/GenBank/DDBJ databases">
        <title>Whole genome sequencing of Rhodanobacter lindaniclasticus DSM 17932.</title>
        <authorList>
            <person name="Kumar S."/>
            <person name="Patil P."/>
            <person name="Patil P.B."/>
        </authorList>
    </citation>
    <scope>NUCLEOTIDE SEQUENCE [LARGE SCALE GENOMIC DNA]</scope>
    <source>
        <strain evidence="2 3">DSM 17932</strain>
    </source>
</reference>
<dbReference type="AlphaFoldDB" id="A0A4S3KCD4"/>
<dbReference type="InterPro" id="IPR029044">
    <property type="entry name" value="Nucleotide-diphossugar_trans"/>
</dbReference>
<name>A0A4S3KCD4_9GAMM</name>
<accession>A0A4S3KCD4</accession>
<gene>
    <name evidence="2" type="ORF">B1991_14925</name>
</gene>
<dbReference type="Gene3D" id="3.90.550.10">
    <property type="entry name" value="Spore Coat Polysaccharide Biosynthesis Protein SpsA, Chain A"/>
    <property type="match status" value="1"/>
</dbReference>
<dbReference type="RefSeq" id="WP_136259472.1">
    <property type="nucleotide sequence ID" value="NZ_MWIO01000046.1"/>
</dbReference>
<keyword evidence="3" id="KW-1185">Reference proteome</keyword>
<evidence type="ECO:0000259" key="1">
    <source>
        <dbReference type="Pfam" id="PF00535"/>
    </source>
</evidence>
<protein>
    <recommendedName>
        <fullName evidence="1">Glycosyltransferase 2-like domain-containing protein</fullName>
    </recommendedName>
</protein>
<dbReference type="GO" id="GO:0016758">
    <property type="term" value="F:hexosyltransferase activity"/>
    <property type="evidence" value="ECO:0007669"/>
    <property type="project" value="UniProtKB-ARBA"/>
</dbReference>
<dbReference type="EMBL" id="MWIO01000046">
    <property type="protein sequence ID" value="THD06086.1"/>
    <property type="molecule type" value="Genomic_DNA"/>
</dbReference>
<organism evidence="2 3">
    <name type="scientific">Rhodanobacter lindaniclasticus</name>
    <dbReference type="NCBI Taxonomy" id="75310"/>
    <lineage>
        <taxon>Bacteria</taxon>
        <taxon>Pseudomonadati</taxon>
        <taxon>Pseudomonadota</taxon>
        <taxon>Gammaproteobacteria</taxon>
        <taxon>Lysobacterales</taxon>
        <taxon>Rhodanobacteraceae</taxon>
        <taxon>Rhodanobacter</taxon>
    </lineage>
</organism>
<feature type="domain" description="Glycosyltransferase 2-like" evidence="1">
    <location>
        <begin position="29"/>
        <end position="138"/>
    </location>
</feature>
<dbReference type="InterPro" id="IPR001173">
    <property type="entry name" value="Glyco_trans_2-like"/>
</dbReference>